<dbReference type="AlphaFoldDB" id="A0AAE1AM23"/>
<dbReference type="EMBL" id="JAWDGP010001641">
    <property type="protein sequence ID" value="KAK3789671.1"/>
    <property type="molecule type" value="Genomic_DNA"/>
</dbReference>
<reference evidence="1" key="1">
    <citation type="journal article" date="2023" name="G3 (Bethesda)">
        <title>A reference genome for the long-term kleptoplast-retaining sea slug Elysia crispata morphotype clarki.</title>
        <authorList>
            <person name="Eastman K.E."/>
            <person name="Pendleton A.L."/>
            <person name="Shaikh M.A."/>
            <person name="Suttiyut T."/>
            <person name="Ogas R."/>
            <person name="Tomko P."/>
            <person name="Gavelis G."/>
            <person name="Widhalm J.R."/>
            <person name="Wisecaver J.H."/>
        </authorList>
    </citation>
    <scope>NUCLEOTIDE SEQUENCE</scope>
    <source>
        <strain evidence="1">ECLA1</strain>
    </source>
</reference>
<sequence length="160" mass="18100">MGAQNIKRYSVYSKVNYNESSEYQAKQSLRIISINSTNSTNSIISMSVITHCTVVLSNRLLQCSVVDVAVVTRQGYLFSSSCEINIKELRKILKLHANLEPHVTFRPRPESILHSGECRSILMKILWQVQGVKKESASAWERRATKGLASQLLKTISRFL</sequence>
<proteinExistence type="predicted"/>
<organism evidence="1 2">
    <name type="scientific">Elysia crispata</name>
    <name type="common">lettuce slug</name>
    <dbReference type="NCBI Taxonomy" id="231223"/>
    <lineage>
        <taxon>Eukaryota</taxon>
        <taxon>Metazoa</taxon>
        <taxon>Spiralia</taxon>
        <taxon>Lophotrochozoa</taxon>
        <taxon>Mollusca</taxon>
        <taxon>Gastropoda</taxon>
        <taxon>Heterobranchia</taxon>
        <taxon>Euthyneura</taxon>
        <taxon>Panpulmonata</taxon>
        <taxon>Sacoglossa</taxon>
        <taxon>Placobranchoidea</taxon>
        <taxon>Plakobranchidae</taxon>
        <taxon>Elysia</taxon>
    </lineage>
</organism>
<comment type="caution">
    <text evidence="1">The sequence shown here is derived from an EMBL/GenBank/DDBJ whole genome shotgun (WGS) entry which is preliminary data.</text>
</comment>
<keyword evidence="2" id="KW-1185">Reference proteome</keyword>
<accession>A0AAE1AM23</accession>
<evidence type="ECO:0000313" key="2">
    <source>
        <dbReference type="Proteomes" id="UP001283361"/>
    </source>
</evidence>
<dbReference type="Proteomes" id="UP001283361">
    <property type="component" value="Unassembled WGS sequence"/>
</dbReference>
<name>A0AAE1AM23_9GAST</name>
<gene>
    <name evidence="1" type="ORF">RRG08_017360</name>
</gene>
<evidence type="ECO:0000313" key="1">
    <source>
        <dbReference type="EMBL" id="KAK3789671.1"/>
    </source>
</evidence>
<protein>
    <submittedName>
        <fullName evidence="1">Uncharacterized protein</fullName>
    </submittedName>
</protein>